<name>A0ACC1QD16_9APHY</name>
<dbReference type="EMBL" id="JANSHE010000005">
    <property type="protein sequence ID" value="KAJ3019577.1"/>
    <property type="molecule type" value="Genomic_DNA"/>
</dbReference>
<accession>A0ACC1QD16</accession>
<organism evidence="1 2">
    <name type="scientific">Trametes sanguinea</name>
    <dbReference type="NCBI Taxonomy" id="158606"/>
    <lineage>
        <taxon>Eukaryota</taxon>
        <taxon>Fungi</taxon>
        <taxon>Dikarya</taxon>
        <taxon>Basidiomycota</taxon>
        <taxon>Agaricomycotina</taxon>
        <taxon>Agaricomycetes</taxon>
        <taxon>Polyporales</taxon>
        <taxon>Polyporaceae</taxon>
        <taxon>Trametes</taxon>
    </lineage>
</organism>
<evidence type="ECO:0000313" key="2">
    <source>
        <dbReference type="Proteomes" id="UP001144978"/>
    </source>
</evidence>
<evidence type="ECO:0000313" key="1">
    <source>
        <dbReference type="EMBL" id="KAJ3019577.1"/>
    </source>
</evidence>
<gene>
    <name evidence="1" type="ORF">NUW54_g43</name>
</gene>
<dbReference type="Proteomes" id="UP001144978">
    <property type="component" value="Unassembled WGS sequence"/>
</dbReference>
<comment type="caution">
    <text evidence="1">The sequence shown here is derived from an EMBL/GenBank/DDBJ whole genome shotgun (WGS) entry which is preliminary data.</text>
</comment>
<proteinExistence type="predicted"/>
<reference evidence="1" key="1">
    <citation type="submission" date="2022-08" db="EMBL/GenBank/DDBJ databases">
        <title>Genome Sequence of Pycnoporus sanguineus.</title>
        <authorList>
            <person name="Buettner E."/>
        </authorList>
    </citation>
    <scope>NUCLEOTIDE SEQUENCE</scope>
    <source>
        <strain evidence="1">CG-C14</strain>
    </source>
</reference>
<protein>
    <submittedName>
        <fullName evidence="1">Uncharacterized protein</fullName>
    </submittedName>
</protein>
<keyword evidence="2" id="KW-1185">Reference proteome</keyword>
<sequence length="376" mass="42576">MPPLRNRGQRIRHYAYLASNIITSVRQVLLDGHPERIKTELGVHREVFEKLVEALEDIGYHGSRYVSLKEQVAIFLYTCVMGLSVRHVGERFQCSNETIAKYFKAVLQMFSGPECYNRYVKLPSADDPIPLHISTNPKFYPFLKNVVGAIDGTHITCTPSLEDRPASRNRKGGVSQNCLACCSFDLLFQHVLSGWEGSVADATLFADARQHSLPIPEGKMYIGDAGFPMCNVLLVPYRGVRYHLAEWGQAETRPANAQELFNLRHTSARNVVERIFGILKRRFRILTIPCKFSMSVQARILPALCAIHNFIRIHDSEEINDFPTDFYDPSPGERNGNLGDGAASADERERAAEIQDQIAAEMWQEHQQILEMQNNL</sequence>